<keyword evidence="1" id="KW-1133">Transmembrane helix</keyword>
<feature type="transmembrane region" description="Helical" evidence="1">
    <location>
        <begin position="183"/>
        <end position="213"/>
    </location>
</feature>
<dbReference type="InterPro" id="IPR025699">
    <property type="entry name" value="ABC2_memb-like"/>
</dbReference>
<dbReference type="RefSeq" id="WP_163064750.1">
    <property type="nucleotide sequence ID" value="NZ_CP048649.1"/>
</dbReference>
<dbReference type="PANTHER" id="PTHR41309:SF2">
    <property type="entry name" value="MEMBRANE PROTEIN"/>
    <property type="match status" value="1"/>
</dbReference>
<protein>
    <submittedName>
        <fullName evidence="2">ABC-2 transporter permease</fullName>
    </submittedName>
</protein>
<keyword evidence="3" id="KW-1185">Reference proteome</keyword>
<evidence type="ECO:0000313" key="2">
    <source>
        <dbReference type="EMBL" id="QIB67829.1"/>
    </source>
</evidence>
<feature type="transmembrane region" description="Helical" evidence="1">
    <location>
        <begin position="143"/>
        <end position="163"/>
    </location>
</feature>
<dbReference type="Pfam" id="PF13346">
    <property type="entry name" value="ABC2_membrane_5"/>
    <property type="match status" value="1"/>
</dbReference>
<dbReference type="KEGG" id="abut:Ami103574_00170"/>
<dbReference type="PANTHER" id="PTHR41309">
    <property type="entry name" value="MEMBRANE PROTEIN-RELATED"/>
    <property type="match status" value="1"/>
</dbReference>
<proteinExistence type="predicted"/>
<feature type="transmembrane region" description="Helical" evidence="1">
    <location>
        <begin position="111"/>
        <end position="131"/>
    </location>
</feature>
<dbReference type="Proteomes" id="UP000466848">
    <property type="component" value="Chromosome"/>
</dbReference>
<name>A0A858BRL4_9FIRM</name>
<evidence type="ECO:0000313" key="3">
    <source>
        <dbReference type="Proteomes" id="UP000466848"/>
    </source>
</evidence>
<organism evidence="2 3">
    <name type="scientific">Aminipila butyrica</name>
    <dbReference type="NCBI Taxonomy" id="433296"/>
    <lineage>
        <taxon>Bacteria</taxon>
        <taxon>Bacillati</taxon>
        <taxon>Bacillota</taxon>
        <taxon>Clostridia</taxon>
        <taxon>Peptostreptococcales</taxon>
        <taxon>Anaerovoracaceae</taxon>
        <taxon>Aminipila</taxon>
    </lineage>
</organism>
<keyword evidence="1" id="KW-0812">Transmembrane</keyword>
<accession>A0A858BRL4</accession>
<feature type="transmembrane region" description="Helical" evidence="1">
    <location>
        <begin position="16"/>
        <end position="32"/>
    </location>
</feature>
<keyword evidence="1" id="KW-0472">Membrane</keyword>
<feature type="transmembrane region" description="Helical" evidence="1">
    <location>
        <begin position="38"/>
        <end position="57"/>
    </location>
</feature>
<evidence type="ECO:0000256" key="1">
    <source>
        <dbReference type="SAM" id="Phobius"/>
    </source>
</evidence>
<dbReference type="AlphaFoldDB" id="A0A858BRL4"/>
<dbReference type="EMBL" id="CP048649">
    <property type="protein sequence ID" value="QIB67829.1"/>
    <property type="molecule type" value="Genomic_DNA"/>
</dbReference>
<reference evidence="2 3" key="1">
    <citation type="submission" date="2020-02" db="EMBL/GenBank/DDBJ databases">
        <authorList>
            <person name="Kim Y.B."/>
            <person name="Roh S.W."/>
        </authorList>
    </citation>
    <scope>NUCLEOTIDE SEQUENCE [LARGE SCALE GENOMIC DNA]</scope>
    <source>
        <strain evidence="2 3">DSM 103574</strain>
    </source>
</reference>
<feature type="transmembrane region" description="Helical" evidence="1">
    <location>
        <begin position="78"/>
        <end position="99"/>
    </location>
</feature>
<gene>
    <name evidence="2" type="ORF">Ami103574_00170</name>
</gene>
<sequence>MKGLILKDFLMLKKQMMPGLLFILLYGVITLLSHDSNLLTGFIIILCTMLPVNALSLDDRAGFPKYALTMPVSRNTLVISKYVLGLILIGAGNILALTANRLVGQSSWLESLWIITLTMVIGCLLLSLSLPTFFKFGHEKGRIVLLCLMLPLGFLGGFVAMASTNGSITTTGSGRILGIHTDAFFYSPWTLVCLLAVGALSLLLSMGLSLLIYRNKDF</sequence>